<reference evidence="19" key="3">
    <citation type="submission" date="2025-09" db="UniProtKB">
        <authorList>
            <consortium name="Ensembl"/>
        </authorList>
    </citation>
    <scope>IDENTIFICATION</scope>
</reference>
<evidence type="ECO:0000256" key="7">
    <source>
        <dbReference type="ARBA" id="ARBA00022692"/>
    </source>
</evidence>
<dbReference type="PROSITE" id="PS50026">
    <property type="entry name" value="EGF_3"/>
    <property type="match status" value="1"/>
</dbReference>
<feature type="compositionally biased region" description="Basic residues" evidence="15">
    <location>
        <begin position="121"/>
        <end position="139"/>
    </location>
</feature>
<dbReference type="OMA" id="RCEFITL"/>
<accession>A0A3P8SZ94</accession>
<dbReference type="GO" id="GO:0008284">
    <property type="term" value="P:positive regulation of cell population proliferation"/>
    <property type="evidence" value="ECO:0007669"/>
    <property type="project" value="TreeGrafter"/>
</dbReference>
<dbReference type="Gene3D" id="2.10.25.10">
    <property type="entry name" value="Laminin"/>
    <property type="match status" value="1"/>
</dbReference>
<keyword evidence="5 14" id="KW-0245">EGF-like domain</keyword>
<keyword evidence="11 16" id="KW-0472">Membrane</keyword>
<dbReference type="GO" id="GO:0009611">
    <property type="term" value="P:response to wounding"/>
    <property type="evidence" value="ECO:0007669"/>
    <property type="project" value="Ensembl"/>
</dbReference>
<evidence type="ECO:0000313" key="19">
    <source>
        <dbReference type="Ensembl" id="ENSAPEP00000018025.1"/>
    </source>
</evidence>
<dbReference type="PANTHER" id="PTHR10740:SF4">
    <property type="entry name" value="PROHEPARIN-BINDING EGF-LIKE GROWTH FACTOR"/>
    <property type="match status" value="1"/>
</dbReference>
<comment type="subcellular location">
    <subcellularLocation>
        <location evidence="2">Cell membrane</location>
        <topology evidence="2">Single-pass type I membrane protein</topology>
    </subcellularLocation>
    <subcellularLocation>
        <location evidence="1">Secreted</location>
        <location evidence="1">Extracellular space</location>
    </subcellularLocation>
</comment>
<dbReference type="PROSITE" id="PS00022">
    <property type="entry name" value="EGF_1"/>
    <property type="match status" value="1"/>
</dbReference>
<dbReference type="GO" id="GO:0008083">
    <property type="term" value="F:growth factor activity"/>
    <property type="evidence" value="ECO:0007669"/>
    <property type="project" value="UniProtKB-KW"/>
</dbReference>
<name>A0A3P8SZ94_AMPPE</name>
<evidence type="ECO:0000256" key="14">
    <source>
        <dbReference type="PROSITE-ProRule" id="PRU00076"/>
    </source>
</evidence>
<feature type="chain" id="PRO_5018289172" description="Proheparin-binding EGF-like growth factor" evidence="17">
    <location>
        <begin position="23"/>
        <end position="240"/>
    </location>
</feature>
<evidence type="ECO:0000256" key="11">
    <source>
        <dbReference type="ARBA" id="ARBA00023136"/>
    </source>
</evidence>
<keyword evidence="12 14" id="KW-1015">Disulfide bond</keyword>
<sequence>MRIFVVALLLVHALVTSRLASGAAVDRYESDRQRHTSVINLLDTTKDWRVEEESRSVGATTVDNGLESEEDEEYEDEYYYDDEYEDGMSGDYDLELPRVAMSSKPKDPSAILETAEITEGRRRRGKGRKKGKGKGKKRNPCLKKYKDFCIHGTCQPLRGIPVPSCVCHPNYSGDRCQFITLPVQSPEGYSRTTALAVVAVVLSSVCLTIIGLLLMLRFHKRGAYDVENEEKVKLGLASNH</sequence>
<evidence type="ECO:0000256" key="15">
    <source>
        <dbReference type="SAM" id="MobiDB-lite"/>
    </source>
</evidence>
<evidence type="ECO:0000256" key="8">
    <source>
        <dbReference type="ARBA" id="ARBA00022729"/>
    </source>
</evidence>
<keyword evidence="9 16" id="KW-1133">Transmembrane helix</keyword>
<keyword evidence="8 17" id="KW-0732">Signal</keyword>
<evidence type="ECO:0000256" key="4">
    <source>
        <dbReference type="ARBA" id="ARBA00022525"/>
    </source>
</evidence>
<dbReference type="GO" id="GO:0005615">
    <property type="term" value="C:extracellular space"/>
    <property type="evidence" value="ECO:0007669"/>
    <property type="project" value="TreeGrafter"/>
</dbReference>
<keyword evidence="3" id="KW-1003">Cell membrane</keyword>
<dbReference type="SUPFAM" id="SSF57196">
    <property type="entry name" value="EGF/Laminin"/>
    <property type="match status" value="1"/>
</dbReference>
<dbReference type="PANTHER" id="PTHR10740">
    <property type="entry name" value="TRANSFORMING GROWTH FACTOR ALPHA"/>
    <property type="match status" value="1"/>
</dbReference>
<dbReference type="AlphaFoldDB" id="A0A3P8SZ94"/>
<evidence type="ECO:0000256" key="1">
    <source>
        <dbReference type="ARBA" id="ARBA00004239"/>
    </source>
</evidence>
<evidence type="ECO:0000256" key="13">
    <source>
        <dbReference type="ARBA" id="ARBA00040098"/>
    </source>
</evidence>
<evidence type="ECO:0000256" key="10">
    <source>
        <dbReference type="ARBA" id="ARBA00023030"/>
    </source>
</evidence>
<protein>
    <recommendedName>
        <fullName evidence="13">Proheparin-binding EGF-like growth factor</fullName>
    </recommendedName>
</protein>
<dbReference type="FunFam" id="2.10.25.10:FF:000158">
    <property type="entry name" value="proheparin-binding EGF-like growth factor"/>
    <property type="match status" value="1"/>
</dbReference>
<dbReference type="GeneTree" id="ENSGT00940000156901"/>
<organism evidence="19 20">
    <name type="scientific">Amphiprion percula</name>
    <name type="common">Orange clownfish</name>
    <name type="synonym">Lutjanus percula</name>
    <dbReference type="NCBI Taxonomy" id="161767"/>
    <lineage>
        <taxon>Eukaryota</taxon>
        <taxon>Metazoa</taxon>
        <taxon>Chordata</taxon>
        <taxon>Craniata</taxon>
        <taxon>Vertebrata</taxon>
        <taxon>Euteleostomi</taxon>
        <taxon>Actinopterygii</taxon>
        <taxon>Neopterygii</taxon>
        <taxon>Teleostei</taxon>
        <taxon>Neoteleostei</taxon>
        <taxon>Acanthomorphata</taxon>
        <taxon>Ovalentaria</taxon>
        <taxon>Pomacentridae</taxon>
        <taxon>Amphiprion</taxon>
    </lineage>
</organism>
<dbReference type="GO" id="GO:0007173">
    <property type="term" value="P:epidermal growth factor receptor signaling pathway"/>
    <property type="evidence" value="ECO:0007669"/>
    <property type="project" value="TreeGrafter"/>
</dbReference>
<evidence type="ECO:0000256" key="5">
    <source>
        <dbReference type="ARBA" id="ARBA00022536"/>
    </source>
</evidence>
<evidence type="ECO:0000256" key="16">
    <source>
        <dbReference type="SAM" id="Phobius"/>
    </source>
</evidence>
<dbReference type="Proteomes" id="UP000265080">
    <property type="component" value="Chromosome 13"/>
</dbReference>
<keyword evidence="20" id="KW-1185">Reference proteome</keyword>
<reference evidence="19 20" key="1">
    <citation type="submission" date="2018-03" db="EMBL/GenBank/DDBJ databases">
        <title>Finding Nemo's genes: A chromosome-scale reference assembly of the genome of the orange clownfish Amphiprion percula.</title>
        <authorList>
            <person name="Lehmann R."/>
        </authorList>
    </citation>
    <scope>NUCLEOTIDE SEQUENCE</scope>
</reference>
<keyword evidence="6" id="KW-0358">Heparin-binding</keyword>
<evidence type="ECO:0000256" key="6">
    <source>
        <dbReference type="ARBA" id="ARBA00022674"/>
    </source>
</evidence>
<dbReference type="GO" id="GO:0070654">
    <property type="term" value="P:sensory epithelium regeneration"/>
    <property type="evidence" value="ECO:0007669"/>
    <property type="project" value="Ensembl"/>
</dbReference>
<dbReference type="GO" id="GO:0005154">
    <property type="term" value="F:epidermal growth factor receptor binding"/>
    <property type="evidence" value="ECO:0007669"/>
    <property type="project" value="TreeGrafter"/>
</dbReference>
<feature type="transmembrane region" description="Helical" evidence="16">
    <location>
        <begin position="194"/>
        <end position="216"/>
    </location>
</feature>
<dbReference type="InterPro" id="IPR000742">
    <property type="entry name" value="EGF"/>
</dbReference>
<reference evidence="19" key="2">
    <citation type="submission" date="2025-08" db="UniProtKB">
        <authorList>
            <consortium name="Ensembl"/>
        </authorList>
    </citation>
    <scope>IDENTIFICATION</scope>
</reference>
<keyword evidence="10" id="KW-0339">Growth factor</keyword>
<evidence type="ECO:0000256" key="2">
    <source>
        <dbReference type="ARBA" id="ARBA00004251"/>
    </source>
</evidence>
<evidence type="ECO:0000256" key="9">
    <source>
        <dbReference type="ARBA" id="ARBA00022989"/>
    </source>
</evidence>
<feature type="domain" description="EGF-like" evidence="18">
    <location>
        <begin position="137"/>
        <end position="177"/>
    </location>
</feature>
<proteinExistence type="predicted"/>
<evidence type="ECO:0000256" key="3">
    <source>
        <dbReference type="ARBA" id="ARBA00022475"/>
    </source>
</evidence>
<feature type="compositionally biased region" description="Acidic residues" evidence="15">
    <location>
        <begin position="66"/>
        <end position="75"/>
    </location>
</feature>
<dbReference type="GO" id="GO:0008201">
    <property type="term" value="F:heparin binding"/>
    <property type="evidence" value="ECO:0007669"/>
    <property type="project" value="UniProtKB-KW"/>
</dbReference>
<dbReference type="Ensembl" id="ENSAPET00000018528.1">
    <property type="protein sequence ID" value="ENSAPEP00000018025.1"/>
    <property type="gene ID" value="ENSAPEG00000012887.1"/>
</dbReference>
<evidence type="ECO:0000256" key="17">
    <source>
        <dbReference type="SAM" id="SignalP"/>
    </source>
</evidence>
<dbReference type="GO" id="GO:0005886">
    <property type="term" value="C:plasma membrane"/>
    <property type="evidence" value="ECO:0007669"/>
    <property type="project" value="UniProtKB-SubCell"/>
</dbReference>
<feature type="disulfide bond" evidence="14">
    <location>
        <begin position="167"/>
        <end position="176"/>
    </location>
</feature>
<keyword evidence="4" id="KW-0964">Secreted</keyword>
<comment type="caution">
    <text evidence="14">Lacks conserved residue(s) required for the propagation of feature annotation.</text>
</comment>
<feature type="signal peptide" evidence="17">
    <location>
        <begin position="1"/>
        <end position="22"/>
    </location>
</feature>
<feature type="region of interest" description="Disordered" evidence="15">
    <location>
        <begin position="102"/>
        <end position="139"/>
    </location>
</feature>
<evidence type="ECO:0000259" key="18">
    <source>
        <dbReference type="PROSITE" id="PS50026"/>
    </source>
</evidence>
<evidence type="ECO:0000256" key="12">
    <source>
        <dbReference type="ARBA" id="ARBA00023157"/>
    </source>
</evidence>
<feature type="region of interest" description="Disordered" evidence="15">
    <location>
        <begin position="52"/>
        <end position="75"/>
    </location>
</feature>
<keyword evidence="7 16" id="KW-0812">Transmembrane</keyword>
<dbReference type="STRING" id="161767.ENSAPEP00000018025"/>
<dbReference type="GO" id="GO:0060041">
    <property type="term" value="P:retina development in camera-type eye"/>
    <property type="evidence" value="ECO:0007669"/>
    <property type="project" value="Ensembl"/>
</dbReference>
<evidence type="ECO:0000313" key="20">
    <source>
        <dbReference type="Proteomes" id="UP000265080"/>
    </source>
</evidence>